<comment type="similarity">
    <text evidence="1">Belongs to the H-rev107 family.</text>
</comment>
<evidence type="ECO:0000256" key="4">
    <source>
        <dbReference type="ARBA" id="ARBA00023098"/>
    </source>
</evidence>
<accession>A0A4W3HCC1</accession>
<dbReference type="PROSITE" id="PS51934">
    <property type="entry name" value="LRAT"/>
    <property type="match status" value="2"/>
</dbReference>
<dbReference type="InterPro" id="IPR007053">
    <property type="entry name" value="LRAT_dom"/>
</dbReference>
<evidence type="ECO:0000256" key="1">
    <source>
        <dbReference type="ARBA" id="ARBA00007824"/>
    </source>
</evidence>
<evidence type="ECO:0000313" key="6">
    <source>
        <dbReference type="Ensembl" id="ENSCMIP00000012782.1"/>
    </source>
</evidence>
<dbReference type="Proteomes" id="UP000314986">
    <property type="component" value="Unassembled WGS sequence"/>
</dbReference>
<reference evidence="7" key="1">
    <citation type="journal article" date="2006" name="Science">
        <title>Ancient noncoding elements conserved in the human genome.</title>
        <authorList>
            <person name="Venkatesh B."/>
            <person name="Kirkness E.F."/>
            <person name="Loh Y.H."/>
            <person name="Halpern A.L."/>
            <person name="Lee A.P."/>
            <person name="Johnson J."/>
            <person name="Dandona N."/>
            <person name="Viswanathan L.D."/>
            <person name="Tay A."/>
            <person name="Venter J.C."/>
            <person name="Strausberg R.L."/>
            <person name="Brenner S."/>
        </authorList>
    </citation>
    <scope>NUCLEOTIDE SEQUENCE [LARGE SCALE GENOMIC DNA]</scope>
</reference>
<reference evidence="7" key="2">
    <citation type="journal article" date="2007" name="PLoS Biol.">
        <title>Survey sequencing and comparative analysis of the elephant shark (Callorhinchus milii) genome.</title>
        <authorList>
            <person name="Venkatesh B."/>
            <person name="Kirkness E.F."/>
            <person name="Loh Y.H."/>
            <person name="Halpern A.L."/>
            <person name="Lee A.P."/>
            <person name="Johnson J."/>
            <person name="Dandona N."/>
            <person name="Viswanathan L.D."/>
            <person name="Tay A."/>
            <person name="Venter J.C."/>
            <person name="Strausberg R.L."/>
            <person name="Brenner S."/>
        </authorList>
    </citation>
    <scope>NUCLEOTIDE SEQUENCE [LARGE SCALE GENOMIC DNA]</scope>
</reference>
<dbReference type="Ensembl" id="ENSCMIT00000013072.1">
    <property type="protein sequence ID" value="ENSCMIP00000012782.1"/>
    <property type="gene ID" value="ENSCMIG00000006485.1"/>
</dbReference>
<keyword evidence="4" id="KW-0443">Lipid metabolism</keyword>
<proteinExistence type="inferred from homology"/>
<evidence type="ECO:0000313" key="7">
    <source>
        <dbReference type="Proteomes" id="UP000314986"/>
    </source>
</evidence>
<evidence type="ECO:0000256" key="3">
    <source>
        <dbReference type="ARBA" id="ARBA00022801"/>
    </source>
</evidence>
<dbReference type="AlphaFoldDB" id="A0A4W3HCC1"/>
<keyword evidence="2" id="KW-0808">Transferase</keyword>
<dbReference type="GO" id="GO:0070292">
    <property type="term" value="P:N-acylphosphatidylethanolamine metabolic process"/>
    <property type="evidence" value="ECO:0007669"/>
    <property type="project" value="TreeGrafter"/>
</dbReference>
<dbReference type="PANTHER" id="PTHR13943">
    <property type="entry name" value="HRAS-LIKE SUPPRESSOR - RELATED"/>
    <property type="match status" value="1"/>
</dbReference>
<reference evidence="6" key="4">
    <citation type="submission" date="2025-08" db="UniProtKB">
        <authorList>
            <consortium name="Ensembl"/>
        </authorList>
    </citation>
    <scope>IDENTIFICATION</scope>
</reference>
<reference evidence="7" key="3">
    <citation type="journal article" date="2014" name="Nature">
        <title>Elephant shark genome provides unique insights into gnathostome evolution.</title>
        <authorList>
            <consortium name="International Elephant Shark Genome Sequencing Consortium"/>
            <person name="Venkatesh B."/>
            <person name="Lee A.P."/>
            <person name="Ravi V."/>
            <person name="Maurya A.K."/>
            <person name="Lian M.M."/>
            <person name="Swann J.B."/>
            <person name="Ohta Y."/>
            <person name="Flajnik M.F."/>
            <person name="Sutoh Y."/>
            <person name="Kasahara M."/>
            <person name="Hoon S."/>
            <person name="Gangu V."/>
            <person name="Roy S.W."/>
            <person name="Irimia M."/>
            <person name="Korzh V."/>
            <person name="Kondrychyn I."/>
            <person name="Lim Z.W."/>
            <person name="Tay B.H."/>
            <person name="Tohari S."/>
            <person name="Kong K.W."/>
            <person name="Ho S."/>
            <person name="Lorente-Galdos B."/>
            <person name="Quilez J."/>
            <person name="Marques-Bonet T."/>
            <person name="Raney B.J."/>
            <person name="Ingham P.W."/>
            <person name="Tay A."/>
            <person name="Hillier L.W."/>
            <person name="Minx P."/>
            <person name="Boehm T."/>
            <person name="Wilson R.K."/>
            <person name="Brenner S."/>
            <person name="Warren W.C."/>
        </authorList>
    </citation>
    <scope>NUCLEOTIDE SEQUENCE [LARGE SCALE GENOMIC DNA]</scope>
</reference>
<dbReference type="STRING" id="7868.ENSCMIP00000012782"/>
<feature type="domain" description="LRAT" evidence="5">
    <location>
        <begin position="124"/>
        <end position="235"/>
    </location>
</feature>
<sequence length="268" mass="30784">MSAVEDKAVVRKEKLWVVVGNHQHRVNNKLDDKRTPLDAWDIVSEAERWVGLEVPYNISCANCEHFVTKLRYGQASSSQETCVSRTQQLNVSEWGTARASAIDRAVTGHMDLDIHHVEPKPGDQIEIFRQTYQHWAIYVGNGYVIHITLPNKACSGISLFGVRALVKKELLRDVHRGDHYQVNNTLDSLWPPRAAEDIVRDAEKFVGLKVSYKLLKANCEHFITRLRYGADWSGQVWRFLNLLYVMGIPVSLRVRKHLYKLKRQSKPS</sequence>
<dbReference type="GO" id="GO:0008970">
    <property type="term" value="F:phospholipase A1 activity"/>
    <property type="evidence" value="ECO:0007669"/>
    <property type="project" value="TreeGrafter"/>
</dbReference>
<gene>
    <name evidence="6" type="primary">LOC103171704</name>
</gene>
<dbReference type="PANTHER" id="PTHR13943:SF31">
    <property type="entry name" value="PHOSPHOLIPASE A AND ACYLTRANSFERASE 3"/>
    <property type="match status" value="1"/>
</dbReference>
<keyword evidence="3" id="KW-0378">Hydrolase</keyword>
<dbReference type="Gene3D" id="3.90.1720.10">
    <property type="entry name" value="endopeptidase domain like (from Nostoc punctiforme)"/>
    <property type="match status" value="2"/>
</dbReference>
<dbReference type="GO" id="GO:0005737">
    <property type="term" value="C:cytoplasm"/>
    <property type="evidence" value="ECO:0007669"/>
    <property type="project" value="TreeGrafter"/>
</dbReference>
<dbReference type="Pfam" id="PF04970">
    <property type="entry name" value="LRAT"/>
    <property type="match status" value="2"/>
</dbReference>
<dbReference type="GO" id="GO:0004623">
    <property type="term" value="F:phospholipase A2 activity"/>
    <property type="evidence" value="ECO:0007669"/>
    <property type="project" value="TreeGrafter"/>
</dbReference>
<dbReference type="InParanoid" id="A0A4W3HCC1"/>
<evidence type="ECO:0000256" key="2">
    <source>
        <dbReference type="ARBA" id="ARBA00022679"/>
    </source>
</evidence>
<keyword evidence="7" id="KW-1185">Reference proteome</keyword>
<organism evidence="6 7">
    <name type="scientific">Callorhinchus milii</name>
    <name type="common">Ghost shark</name>
    <dbReference type="NCBI Taxonomy" id="7868"/>
    <lineage>
        <taxon>Eukaryota</taxon>
        <taxon>Metazoa</taxon>
        <taxon>Chordata</taxon>
        <taxon>Craniata</taxon>
        <taxon>Vertebrata</taxon>
        <taxon>Chondrichthyes</taxon>
        <taxon>Holocephali</taxon>
        <taxon>Chimaeriformes</taxon>
        <taxon>Callorhinchidae</taxon>
        <taxon>Callorhinchus</taxon>
    </lineage>
</organism>
<protein>
    <submittedName>
        <fullName evidence="6">HRAS-like suppressor 3</fullName>
    </submittedName>
</protein>
<evidence type="ECO:0000259" key="5">
    <source>
        <dbReference type="PROSITE" id="PS51934"/>
    </source>
</evidence>
<dbReference type="InterPro" id="IPR051496">
    <property type="entry name" value="H-rev107_PLA/AT"/>
</dbReference>
<reference evidence="6" key="5">
    <citation type="submission" date="2025-09" db="UniProtKB">
        <authorList>
            <consortium name="Ensembl"/>
        </authorList>
    </citation>
    <scope>IDENTIFICATION</scope>
</reference>
<feature type="domain" description="LRAT" evidence="5">
    <location>
        <begin position="1"/>
        <end position="79"/>
    </location>
</feature>
<dbReference type="GeneTree" id="ENSGT00940000162660"/>
<name>A0A4W3HCC1_CALMI</name>
<dbReference type="GO" id="GO:0016410">
    <property type="term" value="F:N-acyltransferase activity"/>
    <property type="evidence" value="ECO:0007669"/>
    <property type="project" value="TreeGrafter"/>
</dbReference>